<evidence type="ECO:0000256" key="7">
    <source>
        <dbReference type="ARBA" id="ARBA00047899"/>
    </source>
</evidence>
<evidence type="ECO:0000256" key="2">
    <source>
        <dbReference type="ARBA" id="ARBA00022527"/>
    </source>
</evidence>
<proteinExistence type="predicted"/>
<evidence type="ECO:0000259" key="10">
    <source>
        <dbReference type="PROSITE" id="PS50011"/>
    </source>
</evidence>
<evidence type="ECO:0000256" key="3">
    <source>
        <dbReference type="ARBA" id="ARBA00022679"/>
    </source>
</evidence>
<dbReference type="PROSITE" id="PS50011">
    <property type="entry name" value="PROTEIN_KINASE_DOM"/>
    <property type="match status" value="1"/>
</dbReference>
<dbReference type="GO" id="GO:0005524">
    <property type="term" value="F:ATP binding"/>
    <property type="evidence" value="ECO:0007669"/>
    <property type="project" value="UniProtKB-KW"/>
</dbReference>
<sequence>MKKDQEPEPLHIQTPRSLGGTKSRPIDLTSTTGTAHGASVIEQGTRTHINLDQATQTLADESGCEIRKLVACRQSTTYVIEHAGAVSLVAKVFTGNVRVHGEVEAQLLEQWAPLPQYDILYTEFCDQGDLWEKKRAYVKRKEAFPEIFIWKVLHQTLQALANMHWGCGGPSFDPQHPYQNPISIVHRDLKPDNIFPSTDCDGGLFPNIRLGDFALGANLTKAQVKETVFKEGTNWYQAPEQAEQGVAGTAQDMWSLGAVLHELALGLPPVVIGRWEDKSPPRGVCPINIPPAARKHQWGSVRADGTESWGGCYSDMLNDVLERCLAMNPDDRPTSYALLQEVEANYVETLRRSKGDPLRFETIIKKRLNLRRAGRSTGQGYIQKGAWR</sequence>
<evidence type="ECO:0000256" key="4">
    <source>
        <dbReference type="ARBA" id="ARBA00022741"/>
    </source>
</evidence>
<keyword evidence="12" id="KW-1185">Reference proteome</keyword>
<dbReference type="SUPFAM" id="SSF56112">
    <property type="entry name" value="Protein kinase-like (PK-like)"/>
    <property type="match status" value="1"/>
</dbReference>
<evidence type="ECO:0000313" key="11">
    <source>
        <dbReference type="EMBL" id="KAF2429532.1"/>
    </source>
</evidence>
<keyword evidence="6" id="KW-0067">ATP-binding</keyword>
<comment type="catalytic activity">
    <reaction evidence="7">
        <text>L-threonyl-[protein] + ATP = O-phospho-L-threonyl-[protein] + ADP + H(+)</text>
        <dbReference type="Rhea" id="RHEA:46608"/>
        <dbReference type="Rhea" id="RHEA-COMP:11060"/>
        <dbReference type="Rhea" id="RHEA-COMP:11605"/>
        <dbReference type="ChEBI" id="CHEBI:15378"/>
        <dbReference type="ChEBI" id="CHEBI:30013"/>
        <dbReference type="ChEBI" id="CHEBI:30616"/>
        <dbReference type="ChEBI" id="CHEBI:61977"/>
        <dbReference type="ChEBI" id="CHEBI:456216"/>
        <dbReference type="EC" id="2.7.11.1"/>
    </reaction>
</comment>
<dbReference type="EMBL" id="MU007046">
    <property type="protein sequence ID" value="KAF2429532.1"/>
    <property type="molecule type" value="Genomic_DNA"/>
</dbReference>
<keyword evidence="3" id="KW-0808">Transferase</keyword>
<dbReference type="GO" id="GO:0005634">
    <property type="term" value="C:nucleus"/>
    <property type="evidence" value="ECO:0007669"/>
    <property type="project" value="TreeGrafter"/>
</dbReference>
<dbReference type="PANTHER" id="PTHR43671:SF98">
    <property type="entry name" value="SERINE_THREONINE-PROTEIN KINASE NEK11"/>
    <property type="match status" value="1"/>
</dbReference>
<keyword evidence="2" id="KW-0723">Serine/threonine-protein kinase</keyword>
<dbReference type="EC" id="2.7.11.1" evidence="1"/>
<keyword evidence="5 11" id="KW-0418">Kinase</keyword>
<evidence type="ECO:0000256" key="9">
    <source>
        <dbReference type="SAM" id="MobiDB-lite"/>
    </source>
</evidence>
<feature type="domain" description="Protein kinase" evidence="10">
    <location>
        <begin position="26"/>
        <end position="347"/>
    </location>
</feature>
<evidence type="ECO:0000256" key="5">
    <source>
        <dbReference type="ARBA" id="ARBA00022777"/>
    </source>
</evidence>
<gene>
    <name evidence="11" type="ORF">EJ08DRAFT_661650</name>
</gene>
<dbReference type="Pfam" id="PF00069">
    <property type="entry name" value="Pkinase"/>
    <property type="match status" value="1"/>
</dbReference>
<evidence type="ECO:0000256" key="8">
    <source>
        <dbReference type="ARBA" id="ARBA00048679"/>
    </source>
</evidence>
<comment type="caution">
    <text evidence="11">The sequence shown here is derived from an EMBL/GenBank/DDBJ whole genome shotgun (WGS) entry which is preliminary data.</text>
</comment>
<comment type="catalytic activity">
    <reaction evidence="8">
        <text>L-seryl-[protein] + ATP = O-phospho-L-seryl-[protein] + ADP + H(+)</text>
        <dbReference type="Rhea" id="RHEA:17989"/>
        <dbReference type="Rhea" id="RHEA-COMP:9863"/>
        <dbReference type="Rhea" id="RHEA-COMP:11604"/>
        <dbReference type="ChEBI" id="CHEBI:15378"/>
        <dbReference type="ChEBI" id="CHEBI:29999"/>
        <dbReference type="ChEBI" id="CHEBI:30616"/>
        <dbReference type="ChEBI" id="CHEBI:83421"/>
        <dbReference type="ChEBI" id="CHEBI:456216"/>
        <dbReference type="EC" id="2.7.11.1"/>
    </reaction>
</comment>
<dbReference type="InterPro" id="IPR011009">
    <property type="entry name" value="Kinase-like_dom_sf"/>
</dbReference>
<dbReference type="SMART" id="SM00220">
    <property type="entry name" value="S_TKc"/>
    <property type="match status" value="1"/>
</dbReference>
<feature type="region of interest" description="Disordered" evidence="9">
    <location>
        <begin position="1"/>
        <end position="34"/>
    </location>
</feature>
<dbReference type="PANTHER" id="PTHR43671">
    <property type="entry name" value="SERINE/THREONINE-PROTEIN KINASE NEK"/>
    <property type="match status" value="1"/>
</dbReference>
<dbReference type="AlphaFoldDB" id="A0A9P4TY53"/>
<evidence type="ECO:0000313" key="12">
    <source>
        <dbReference type="Proteomes" id="UP000800235"/>
    </source>
</evidence>
<accession>A0A9P4TY53</accession>
<name>A0A9P4TY53_9PEZI</name>
<organism evidence="11 12">
    <name type="scientific">Tothia fuscella</name>
    <dbReference type="NCBI Taxonomy" id="1048955"/>
    <lineage>
        <taxon>Eukaryota</taxon>
        <taxon>Fungi</taxon>
        <taxon>Dikarya</taxon>
        <taxon>Ascomycota</taxon>
        <taxon>Pezizomycotina</taxon>
        <taxon>Dothideomycetes</taxon>
        <taxon>Pleosporomycetidae</taxon>
        <taxon>Venturiales</taxon>
        <taxon>Cylindrosympodiaceae</taxon>
        <taxon>Tothia</taxon>
    </lineage>
</organism>
<evidence type="ECO:0000256" key="1">
    <source>
        <dbReference type="ARBA" id="ARBA00012513"/>
    </source>
</evidence>
<reference evidence="11" key="1">
    <citation type="journal article" date="2020" name="Stud. Mycol.">
        <title>101 Dothideomycetes genomes: a test case for predicting lifestyles and emergence of pathogens.</title>
        <authorList>
            <person name="Haridas S."/>
            <person name="Albert R."/>
            <person name="Binder M."/>
            <person name="Bloem J."/>
            <person name="Labutti K."/>
            <person name="Salamov A."/>
            <person name="Andreopoulos B."/>
            <person name="Baker S."/>
            <person name="Barry K."/>
            <person name="Bills G."/>
            <person name="Bluhm B."/>
            <person name="Cannon C."/>
            <person name="Castanera R."/>
            <person name="Culley D."/>
            <person name="Daum C."/>
            <person name="Ezra D."/>
            <person name="Gonzalez J."/>
            <person name="Henrissat B."/>
            <person name="Kuo A."/>
            <person name="Liang C."/>
            <person name="Lipzen A."/>
            <person name="Lutzoni F."/>
            <person name="Magnuson J."/>
            <person name="Mondo S."/>
            <person name="Nolan M."/>
            <person name="Ohm R."/>
            <person name="Pangilinan J."/>
            <person name="Park H.-J."/>
            <person name="Ramirez L."/>
            <person name="Alfaro M."/>
            <person name="Sun H."/>
            <person name="Tritt A."/>
            <person name="Yoshinaga Y."/>
            <person name="Zwiers L.-H."/>
            <person name="Turgeon B."/>
            <person name="Goodwin S."/>
            <person name="Spatafora J."/>
            <person name="Crous P."/>
            <person name="Grigoriev I."/>
        </authorList>
    </citation>
    <scope>NUCLEOTIDE SEQUENCE</scope>
    <source>
        <strain evidence="11">CBS 130266</strain>
    </source>
</reference>
<dbReference type="Proteomes" id="UP000800235">
    <property type="component" value="Unassembled WGS sequence"/>
</dbReference>
<dbReference type="GO" id="GO:0004674">
    <property type="term" value="F:protein serine/threonine kinase activity"/>
    <property type="evidence" value="ECO:0007669"/>
    <property type="project" value="UniProtKB-KW"/>
</dbReference>
<protein>
    <recommendedName>
        <fullName evidence="1">non-specific serine/threonine protein kinase</fullName>
        <ecNumber evidence="1">2.7.11.1</ecNumber>
    </recommendedName>
</protein>
<dbReference type="InterPro" id="IPR050660">
    <property type="entry name" value="NEK_Ser/Thr_kinase"/>
</dbReference>
<evidence type="ECO:0000256" key="6">
    <source>
        <dbReference type="ARBA" id="ARBA00022840"/>
    </source>
</evidence>
<dbReference type="Gene3D" id="1.10.510.10">
    <property type="entry name" value="Transferase(Phosphotransferase) domain 1"/>
    <property type="match status" value="1"/>
</dbReference>
<dbReference type="InterPro" id="IPR000719">
    <property type="entry name" value="Prot_kinase_dom"/>
</dbReference>
<dbReference type="OrthoDB" id="310217at2759"/>
<keyword evidence="4" id="KW-0547">Nucleotide-binding</keyword>